<comment type="caution">
    <text evidence="1">The sequence shown here is derived from an EMBL/GenBank/DDBJ whole genome shotgun (WGS) entry which is preliminary data.</text>
</comment>
<accession>A0A9P8P5I7</accession>
<name>A0A9P8P5I7_9ASCO</name>
<protein>
    <submittedName>
        <fullName evidence="1">Uncharacterized protein</fullName>
    </submittedName>
</protein>
<organism evidence="1 2">
    <name type="scientific">Ogataea philodendri</name>
    <dbReference type="NCBI Taxonomy" id="1378263"/>
    <lineage>
        <taxon>Eukaryota</taxon>
        <taxon>Fungi</taxon>
        <taxon>Dikarya</taxon>
        <taxon>Ascomycota</taxon>
        <taxon>Saccharomycotina</taxon>
        <taxon>Pichiomycetes</taxon>
        <taxon>Pichiales</taxon>
        <taxon>Pichiaceae</taxon>
        <taxon>Ogataea</taxon>
    </lineage>
</organism>
<dbReference type="Proteomes" id="UP000769157">
    <property type="component" value="Unassembled WGS sequence"/>
</dbReference>
<reference evidence="1" key="2">
    <citation type="submission" date="2021-01" db="EMBL/GenBank/DDBJ databases">
        <authorList>
            <person name="Schikora-Tamarit M.A."/>
        </authorList>
    </citation>
    <scope>NUCLEOTIDE SEQUENCE</scope>
    <source>
        <strain evidence="1">CBS6075</strain>
    </source>
</reference>
<gene>
    <name evidence="1" type="ORF">OGAPHI_004392</name>
</gene>
<proteinExistence type="predicted"/>
<dbReference type="GeneID" id="70236357"/>
<evidence type="ECO:0000313" key="2">
    <source>
        <dbReference type="Proteomes" id="UP000769157"/>
    </source>
</evidence>
<evidence type="ECO:0000313" key="1">
    <source>
        <dbReference type="EMBL" id="KAH3666203.1"/>
    </source>
</evidence>
<reference evidence="1" key="1">
    <citation type="journal article" date="2021" name="Open Biol.">
        <title>Shared evolutionary footprints suggest mitochondrial oxidative damage underlies multiple complex I losses in fungi.</title>
        <authorList>
            <person name="Schikora-Tamarit M.A."/>
            <person name="Marcet-Houben M."/>
            <person name="Nosek J."/>
            <person name="Gabaldon T."/>
        </authorList>
    </citation>
    <scope>NUCLEOTIDE SEQUENCE</scope>
    <source>
        <strain evidence="1">CBS6075</strain>
    </source>
</reference>
<sequence>MDTFVLHMQNIEVDLGGGDLGDLGEHDVVFGRREVGNLGPVGAHRHHRRLICGCEVDGSERGGHDAWDSDAVDRAVGQNCVGASGVDVVLGGGGHNWLSWQYQSVHLNS</sequence>
<dbReference type="AlphaFoldDB" id="A0A9P8P5I7"/>
<dbReference type="EMBL" id="JAEUBE010000295">
    <property type="protein sequence ID" value="KAH3666203.1"/>
    <property type="molecule type" value="Genomic_DNA"/>
</dbReference>
<dbReference type="RefSeq" id="XP_046061407.1">
    <property type="nucleotide sequence ID" value="XM_046205465.1"/>
</dbReference>
<keyword evidence="2" id="KW-1185">Reference proteome</keyword>